<dbReference type="GO" id="GO:0016020">
    <property type="term" value="C:membrane"/>
    <property type="evidence" value="ECO:0007669"/>
    <property type="project" value="UniProtKB-SubCell"/>
</dbReference>
<dbReference type="AlphaFoldDB" id="A0A0A3J2Z2"/>
<evidence type="ECO:0000256" key="5">
    <source>
        <dbReference type="SAM" id="Phobius"/>
    </source>
</evidence>
<dbReference type="RefSeq" id="WP_036174009.1">
    <property type="nucleotide sequence ID" value="NZ_AVCZ01000007.1"/>
</dbReference>
<evidence type="ECO:0000256" key="4">
    <source>
        <dbReference type="ARBA" id="ARBA00023136"/>
    </source>
</evidence>
<evidence type="ECO:0000313" key="7">
    <source>
        <dbReference type="Proteomes" id="UP000030595"/>
    </source>
</evidence>
<keyword evidence="3 5" id="KW-1133">Transmembrane helix</keyword>
<dbReference type="EMBL" id="JPVQ01000007">
    <property type="protein sequence ID" value="KGR91384.1"/>
    <property type="molecule type" value="Genomic_DNA"/>
</dbReference>
<name>A0A0A3J2Z2_9BACL</name>
<comment type="subcellular location">
    <subcellularLocation>
        <location evidence="1">Membrane</location>
        <topology evidence="1">Multi-pass membrane protein</topology>
    </subcellularLocation>
</comment>
<dbReference type="PANTHER" id="PTHR37306">
    <property type="entry name" value="COLICIN V PRODUCTION PROTEIN"/>
    <property type="match status" value="1"/>
</dbReference>
<keyword evidence="4 5" id="KW-0472">Membrane</keyword>
<protein>
    <submittedName>
        <fullName evidence="6">Membrane protein</fullName>
    </submittedName>
</protein>
<reference evidence="6 7" key="1">
    <citation type="submission" date="2014-02" db="EMBL/GenBank/DDBJ databases">
        <title>Draft genome sequence of Lysinibacillus massiliensis CCUG 49529.</title>
        <authorList>
            <person name="Zhang F."/>
            <person name="Wang G."/>
            <person name="Zhang L."/>
        </authorList>
    </citation>
    <scope>NUCLEOTIDE SEQUENCE [LARGE SCALE GENOMIC DNA]</scope>
    <source>
        <strain evidence="6 7">CCUG 49529</strain>
    </source>
</reference>
<keyword evidence="7" id="KW-1185">Reference proteome</keyword>
<evidence type="ECO:0000256" key="1">
    <source>
        <dbReference type="ARBA" id="ARBA00004141"/>
    </source>
</evidence>
<evidence type="ECO:0000256" key="2">
    <source>
        <dbReference type="ARBA" id="ARBA00022692"/>
    </source>
</evidence>
<keyword evidence="2 5" id="KW-0812">Transmembrane</keyword>
<dbReference type="GO" id="GO:0009403">
    <property type="term" value="P:toxin biosynthetic process"/>
    <property type="evidence" value="ECO:0007669"/>
    <property type="project" value="InterPro"/>
</dbReference>
<dbReference type="PANTHER" id="PTHR37306:SF1">
    <property type="entry name" value="COLICIN V PRODUCTION PROTEIN"/>
    <property type="match status" value="1"/>
</dbReference>
<feature type="transmembrane region" description="Helical" evidence="5">
    <location>
        <begin position="21"/>
        <end position="43"/>
    </location>
</feature>
<feature type="transmembrane region" description="Helical" evidence="5">
    <location>
        <begin position="117"/>
        <end position="141"/>
    </location>
</feature>
<dbReference type="Pfam" id="PF02674">
    <property type="entry name" value="Colicin_V"/>
    <property type="match status" value="1"/>
</dbReference>
<gene>
    <name evidence="6" type="ORF">CD30_06090</name>
</gene>
<comment type="caution">
    <text evidence="6">The sequence shown here is derived from an EMBL/GenBank/DDBJ whole genome shotgun (WGS) entry which is preliminary data.</text>
</comment>
<dbReference type="OrthoDB" id="1809613at2"/>
<dbReference type="eggNOG" id="COG1286">
    <property type="taxonomic scope" value="Bacteria"/>
</dbReference>
<dbReference type="InterPro" id="IPR003825">
    <property type="entry name" value="Colicin-V_CvpA"/>
</dbReference>
<organism evidence="6 7">
    <name type="scientific">Ureibacillus massiliensis 4400831 = CIP 108448 = CCUG 49529</name>
    <dbReference type="NCBI Taxonomy" id="1211035"/>
    <lineage>
        <taxon>Bacteria</taxon>
        <taxon>Bacillati</taxon>
        <taxon>Bacillota</taxon>
        <taxon>Bacilli</taxon>
        <taxon>Bacillales</taxon>
        <taxon>Caryophanaceae</taxon>
        <taxon>Ureibacillus</taxon>
    </lineage>
</organism>
<evidence type="ECO:0000313" key="6">
    <source>
        <dbReference type="EMBL" id="KGR91384.1"/>
    </source>
</evidence>
<accession>A0A0A3J2Z2</accession>
<feature type="transmembrane region" description="Helical" evidence="5">
    <location>
        <begin position="78"/>
        <end position="105"/>
    </location>
</feature>
<sequence>MLDLILIIIFIASLMVGIRRGFVVEAIHLASFFIALLVAYIFYKPLADNFVFWIPYPGISADSSTTLMLDMIDVDQTFYRIVAFAVIFFATKILLQIVATIFDFLTYLPILKSVNRLLGAALCFVEFYLVTFIVLYVLALLPIDTIQNLLGGSFISGLMLEHTPIVTSIFQNWWYIYTN</sequence>
<proteinExistence type="predicted"/>
<evidence type="ECO:0000256" key="3">
    <source>
        <dbReference type="ARBA" id="ARBA00022989"/>
    </source>
</evidence>
<dbReference type="Proteomes" id="UP000030595">
    <property type="component" value="Unassembled WGS sequence"/>
</dbReference>